<dbReference type="SUPFAM" id="SSF49303">
    <property type="entry name" value="beta-Galactosidase/glucuronidase domain"/>
    <property type="match status" value="1"/>
</dbReference>
<comment type="similarity">
    <text evidence="1">Belongs to the glycosyl hydrolase 2 family.</text>
</comment>
<feature type="region of interest" description="Disordered" evidence="4">
    <location>
        <begin position="619"/>
        <end position="642"/>
    </location>
</feature>
<dbReference type="GO" id="GO:0005975">
    <property type="term" value="P:carbohydrate metabolic process"/>
    <property type="evidence" value="ECO:0007669"/>
    <property type="project" value="InterPro"/>
</dbReference>
<dbReference type="Pfam" id="PF00703">
    <property type="entry name" value="Glyco_hydro_2"/>
    <property type="match status" value="1"/>
</dbReference>
<evidence type="ECO:0000256" key="3">
    <source>
        <dbReference type="ARBA" id="ARBA00023295"/>
    </source>
</evidence>
<dbReference type="InterPro" id="IPR051913">
    <property type="entry name" value="GH2_Domain-Containing"/>
</dbReference>
<evidence type="ECO:0000313" key="8">
    <source>
        <dbReference type="EMBL" id="NYE75333.1"/>
    </source>
</evidence>
<accession>A0A7Y9IE92</accession>
<reference evidence="8 9" key="1">
    <citation type="submission" date="2020-07" db="EMBL/GenBank/DDBJ databases">
        <title>Sequencing the genomes of 1000 actinobacteria strains.</title>
        <authorList>
            <person name="Klenk H.-P."/>
        </authorList>
    </citation>
    <scope>NUCLEOTIDE SEQUENCE [LARGE SCALE GENOMIC DNA]</scope>
    <source>
        <strain evidence="8 9">DSM 22083</strain>
    </source>
</reference>
<evidence type="ECO:0000256" key="2">
    <source>
        <dbReference type="ARBA" id="ARBA00022801"/>
    </source>
</evidence>
<organism evidence="8 9">
    <name type="scientific">Microlunatus parietis</name>
    <dbReference type="NCBI Taxonomy" id="682979"/>
    <lineage>
        <taxon>Bacteria</taxon>
        <taxon>Bacillati</taxon>
        <taxon>Actinomycetota</taxon>
        <taxon>Actinomycetes</taxon>
        <taxon>Propionibacteriales</taxon>
        <taxon>Propionibacteriaceae</taxon>
        <taxon>Microlunatus</taxon>
    </lineage>
</organism>
<evidence type="ECO:0000256" key="1">
    <source>
        <dbReference type="ARBA" id="ARBA00007401"/>
    </source>
</evidence>
<dbReference type="InterPro" id="IPR013783">
    <property type="entry name" value="Ig-like_fold"/>
</dbReference>
<evidence type="ECO:0000259" key="5">
    <source>
        <dbReference type="Pfam" id="PF00703"/>
    </source>
</evidence>
<dbReference type="Pfam" id="PF02837">
    <property type="entry name" value="Glyco_hydro_2_N"/>
    <property type="match status" value="1"/>
</dbReference>
<dbReference type="PANTHER" id="PTHR42732">
    <property type="entry name" value="BETA-GALACTOSIDASE"/>
    <property type="match status" value="1"/>
</dbReference>
<dbReference type="Gene3D" id="2.60.40.10">
    <property type="entry name" value="Immunoglobulins"/>
    <property type="match status" value="1"/>
</dbReference>
<dbReference type="Gene3D" id="3.20.20.80">
    <property type="entry name" value="Glycosidases"/>
    <property type="match status" value="1"/>
</dbReference>
<comment type="caution">
    <text evidence="8">The sequence shown here is derived from an EMBL/GenBank/DDBJ whole genome shotgun (WGS) entry which is preliminary data.</text>
</comment>
<keyword evidence="2" id="KW-0378">Hydrolase</keyword>
<dbReference type="InterPro" id="IPR006104">
    <property type="entry name" value="Glyco_hydro_2_N"/>
</dbReference>
<proteinExistence type="inferred from homology"/>
<gene>
    <name evidence="8" type="ORF">BKA15_006662</name>
</gene>
<dbReference type="RefSeq" id="WP_179757856.1">
    <property type="nucleotide sequence ID" value="NZ_JACCBU010000001.1"/>
</dbReference>
<dbReference type="Pfam" id="PF02836">
    <property type="entry name" value="Glyco_hydro_2_C"/>
    <property type="match status" value="1"/>
</dbReference>
<protein>
    <submittedName>
        <fullName evidence="8">Beta-galactosidase/beta-glucuronidase</fullName>
    </submittedName>
</protein>
<sequence length="642" mass="72207">MIDNQDHRAEAAYPRPQLRRDDWTDLNGVWDFDVDDADRGLADGWLADDHEFGRRITVPFPPESSASGISDPGYHPVVWYRRTLDLEPPGEGELIKLHFGAVDYAAAVYLDGELVGDHVGGMTPFSVDVTRQLRRPGPHRLTLRVHDDPLDVAQPRGKQDWRTETHGIFYHRTTGIWQQVWAERVAVDHVADVAWTADLDAESVTAELDLASSDDQRDAAVTVRVRLSYDGELLADQTATAARGERSLVRLHLPRLGMPMERERLLWSPERPRLIDAEITLIVDGVETDRLSSYLGLREVAVRDGQFLLNGKPYYSRLVLEQGYWPESHLTAPNPEELAEEVRLIKELGFNGARIHQKVEDPRFLYWCDRLGLLVWGEMANAFVYNEKAATRLTREWLDVVRRDRSHPSIVCWVPLNESWGVPGISDRADQQHFATALYHLTKALDPTRPVISNDGWEHTESDIWSIHDYSPVPEDLTAKYGSPEALQASLTEKAPNRRRVLLGEREYRGQPIMITEFGGLSYAPSQGERWFGYATVTSADEFLNHFASLVTAITDLPDVAGFCYTQLTDTVQETNGLLAEDRSAKLPIEELRKIITRPARSIPAEVVDGFRRRAAAASAGGTNGKAPVQEKGTGKSHVAHE</sequence>
<dbReference type="AlphaFoldDB" id="A0A7Y9IE92"/>
<dbReference type="InterPro" id="IPR008979">
    <property type="entry name" value="Galactose-bd-like_sf"/>
</dbReference>
<evidence type="ECO:0000259" key="6">
    <source>
        <dbReference type="Pfam" id="PF02836"/>
    </source>
</evidence>
<dbReference type="InterPro" id="IPR006102">
    <property type="entry name" value="Ig-like_GH2"/>
</dbReference>
<keyword evidence="9" id="KW-1185">Reference proteome</keyword>
<dbReference type="PANTHER" id="PTHR42732:SF3">
    <property type="entry name" value="HYDROLASE"/>
    <property type="match status" value="1"/>
</dbReference>
<dbReference type="GO" id="GO:0004553">
    <property type="term" value="F:hydrolase activity, hydrolyzing O-glycosyl compounds"/>
    <property type="evidence" value="ECO:0007669"/>
    <property type="project" value="InterPro"/>
</dbReference>
<evidence type="ECO:0000256" key="4">
    <source>
        <dbReference type="SAM" id="MobiDB-lite"/>
    </source>
</evidence>
<dbReference type="SUPFAM" id="SSF49785">
    <property type="entry name" value="Galactose-binding domain-like"/>
    <property type="match status" value="1"/>
</dbReference>
<dbReference type="Gene3D" id="2.60.120.260">
    <property type="entry name" value="Galactose-binding domain-like"/>
    <property type="match status" value="1"/>
</dbReference>
<dbReference type="Proteomes" id="UP000569914">
    <property type="component" value="Unassembled WGS sequence"/>
</dbReference>
<dbReference type="SUPFAM" id="SSF51445">
    <property type="entry name" value="(Trans)glycosidases"/>
    <property type="match status" value="1"/>
</dbReference>
<evidence type="ECO:0000313" key="9">
    <source>
        <dbReference type="Proteomes" id="UP000569914"/>
    </source>
</evidence>
<keyword evidence="3" id="KW-0326">Glycosidase</keyword>
<dbReference type="EMBL" id="JACCBU010000001">
    <property type="protein sequence ID" value="NYE75333.1"/>
    <property type="molecule type" value="Genomic_DNA"/>
</dbReference>
<dbReference type="InterPro" id="IPR006103">
    <property type="entry name" value="Glyco_hydro_2_cat"/>
</dbReference>
<feature type="domain" description="Glycoside hydrolase family 2 immunoglobulin-like beta-sandwich" evidence="5">
    <location>
        <begin position="189"/>
        <end position="298"/>
    </location>
</feature>
<dbReference type="InterPro" id="IPR017853">
    <property type="entry name" value="GH"/>
</dbReference>
<name>A0A7Y9IE92_9ACTN</name>
<feature type="domain" description="Glycosyl hydrolases family 2 sugar binding" evidence="7">
    <location>
        <begin position="25"/>
        <end position="145"/>
    </location>
</feature>
<feature type="domain" description="Glycoside hydrolase family 2 catalytic" evidence="6">
    <location>
        <begin position="300"/>
        <end position="520"/>
    </location>
</feature>
<dbReference type="InterPro" id="IPR036156">
    <property type="entry name" value="Beta-gal/glucu_dom_sf"/>
</dbReference>
<evidence type="ECO:0000259" key="7">
    <source>
        <dbReference type="Pfam" id="PF02837"/>
    </source>
</evidence>